<protein>
    <recommendedName>
        <fullName evidence="2 3">GTP cyclohydrolase III</fullName>
        <ecNumber evidence="2 3">3.5.4.29</ecNumber>
    </recommendedName>
</protein>
<dbReference type="GeneID" id="26658873"/>
<evidence type="ECO:0000256" key="2">
    <source>
        <dbReference type="HAMAP-Rule" id="MF_00608"/>
    </source>
</evidence>
<dbReference type="HAMAP" id="MF_00608">
    <property type="entry name" value="GTP_cyclohydro_3"/>
    <property type="match status" value="1"/>
</dbReference>
<dbReference type="InterPro" id="IPR007839">
    <property type="entry name" value="GTP_CycHdrlase_3"/>
</dbReference>
<dbReference type="Pfam" id="PF05165">
    <property type="entry name" value="GCH_III"/>
    <property type="match status" value="1"/>
</dbReference>
<keyword evidence="2" id="KW-0547">Nucleotide-binding</keyword>
<dbReference type="GO" id="GO:0043740">
    <property type="term" value="F:GTP cyclohydrolase IIa activity"/>
    <property type="evidence" value="ECO:0007669"/>
    <property type="project" value="UniProtKB-UniRule"/>
</dbReference>
<dbReference type="PIRSF" id="PIRSF009265">
    <property type="entry name" value="GTP_cyclohydro_3"/>
    <property type="match status" value="1"/>
</dbReference>
<dbReference type="NCBIfam" id="NF002587">
    <property type="entry name" value="PRK02240.1"/>
    <property type="match status" value="1"/>
</dbReference>
<accession>A0A0U5CXP4</accession>
<dbReference type="GO" id="GO:0005525">
    <property type="term" value="F:GTP binding"/>
    <property type="evidence" value="ECO:0007669"/>
    <property type="project" value="UniProtKB-KW"/>
</dbReference>
<evidence type="ECO:0000256" key="3">
    <source>
        <dbReference type="PIRNR" id="PIRNR009265"/>
    </source>
</evidence>
<evidence type="ECO:0000313" key="4">
    <source>
        <dbReference type="EMBL" id="CQH55356.1"/>
    </source>
</evidence>
<dbReference type="Proteomes" id="UP000066737">
    <property type="component" value="Chromosome I"/>
</dbReference>
<comment type="similarity">
    <text evidence="2 3">Belongs to the archaeal-type GTP cyclohydrolase family.</text>
</comment>
<gene>
    <name evidence="2 4" type="primary">gch3</name>
    <name evidence="4" type="synonym">arfA</name>
    <name evidence="4" type="ORF">HHUB_2223</name>
</gene>
<evidence type="ECO:0000313" key="5">
    <source>
        <dbReference type="Proteomes" id="UP000066737"/>
    </source>
</evidence>
<dbReference type="EC" id="3.5.4.29" evidence="2 3"/>
<dbReference type="EMBL" id="LN831302">
    <property type="protein sequence ID" value="CQH55356.1"/>
    <property type="molecule type" value="Genomic_DNA"/>
</dbReference>
<keyword evidence="2" id="KW-0342">GTP-binding</keyword>
<dbReference type="PANTHER" id="PTHR42202">
    <property type="entry name" value="GTP CYCLOHYDROLASE III"/>
    <property type="match status" value="1"/>
</dbReference>
<reference evidence="5" key="1">
    <citation type="journal article" date="2016" name="Environ. Microbiol.">
        <title>The complete genome of a viable archaeum isolated from 123-million-year-old rock salt.</title>
        <authorList>
            <person name="Jaakkola S.T."/>
            <person name="Pfeiffer F."/>
            <person name="Ravantti J.J."/>
            <person name="Guo Q."/>
            <person name="Liu Y."/>
            <person name="Chen X."/>
            <person name="Ma H."/>
            <person name="Yang C."/>
            <person name="Oksanen H.M."/>
            <person name="Bamford D.H."/>
        </authorList>
    </citation>
    <scope>NUCLEOTIDE SEQUENCE</scope>
    <source>
        <strain evidence="5">JI20-1</strain>
    </source>
</reference>
<proteinExistence type="inferred from homology"/>
<dbReference type="OrthoDB" id="25211at2157"/>
<sequence length="255" mass="27873">MTNTQVTLVQLDNYGPWTVTPSPRREVDLQTMQSRLYADLSQAFGMRDGYVFFTRFDNMIAVSNGLDLEDHARVQESIRNRYPVTVSLSIGTGASPADALVEATAALQAQGSAQDADRREALLGQPIDEETRTDDDVQIAHFDVVDATGTYTDELDAYSSFVHIEQGYAALMQHMHDAHDSLSFFVGGDNIIAVCPDLTPADYEEAIEHVRDTAGVDIRVGVGHGVSPHDAGMGAKHALEDAREHETEVEVVPEP</sequence>
<dbReference type="STRING" id="1407499.HHUB_2223"/>
<name>A0A0U5CXP4_9EURY</name>
<dbReference type="RefSeq" id="WP_059056639.1">
    <property type="nucleotide sequence ID" value="NZ_LN831302.1"/>
</dbReference>
<dbReference type="InterPro" id="IPR029787">
    <property type="entry name" value="Nucleotide_cyclase"/>
</dbReference>
<organism evidence="4 5">
    <name type="scientific">Halobacterium hubeiense</name>
    <dbReference type="NCBI Taxonomy" id="1407499"/>
    <lineage>
        <taxon>Archaea</taxon>
        <taxon>Methanobacteriati</taxon>
        <taxon>Methanobacteriota</taxon>
        <taxon>Stenosarchaea group</taxon>
        <taxon>Halobacteria</taxon>
        <taxon>Halobacteriales</taxon>
        <taxon>Halobacteriaceae</taxon>
        <taxon>Halobacterium</taxon>
    </lineage>
</organism>
<dbReference type="AlphaFoldDB" id="A0A0U5CXP4"/>
<dbReference type="Gene3D" id="3.30.70.1230">
    <property type="entry name" value="Nucleotide cyclase"/>
    <property type="match status" value="1"/>
</dbReference>
<dbReference type="PANTHER" id="PTHR42202:SF1">
    <property type="entry name" value="GTP CYCLOHYDROLASE III"/>
    <property type="match status" value="1"/>
</dbReference>
<comment type="function">
    <text evidence="2 3">Catalyzes the formation of 2-amino-5-formylamino-6-ribofuranosylamino-4(3H)-pyrimidinone ribonucleotide monophosphate and inorganic phosphate from GTP. Also has an independent pyrophosphate phosphohydrolase activity.</text>
</comment>
<comment type="catalytic activity">
    <reaction evidence="2 3">
        <text>GTP + 3 H2O = 2-amino-5-formylamino-6-(5-phospho-D-ribosylamino)pyrimidin-4(3H)-one + 2 phosphate + 2 H(+)</text>
        <dbReference type="Rhea" id="RHEA:22468"/>
        <dbReference type="ChEBI" id="CHEBI:15377"/>
        <dbReference type="ChEBI" id="CHEBI:15378"/>
        <dbReference type="ChEBI" id="CHEBI:37565"/>
        <dbReference type="ChEBI" id="CHEBI:43474"/>
        <dbReference type="ChEBI" id="CHEBI:57258"/>
        <dbReference type="EC" id="3.5.4.29"/>
    </reaction>
</comment>
<dbReference type="KEGG" id="hhb:Hhub_2223"/>
<evidence type="ECO:0000256" key="1">
    <source>
        <dbReference type="ARBA" id="ARBA00022801"/>
    </source>
</evidence>
<dbReference type="Gene3D" id="3.30.70.270">
    <property type="match status" value="1"/>
</dbReference>
<dbReference type="InterPro" id="IPR043128">
    <property type="entry name" value="Rev_trsase/Diguanyl_cyclase"/>
</dbReference>
<keyword evidence="5" id="KW-1185">Reference proteome</keyword>
<keyword evidence="1 2" id="KW-0378">Hydrolase</keyword>